<dbReference type="EMBL" id="ML178828">
    <property type="protein sequence ID" value="TFL00694.1"/>
    <property type="molecule type" value="Genomic_DNA"/>
</dbReference>
<organism evidence="3 4">
    <name type="scientific">Pterulicium gracile</name>
    <dbReference type="NCBI Taxonomy" id="1884261"/>
    <lineage>
        <taxon>Eukaryota</taxon>
        <taxon>Fungi</taxon>
        <taxon>Dikarya</taxon>
        <taxon>Basidiomycota</taxon>
        <taxon>Agaricomycotina</taxon>
        <taxon>Agaricomycetes</taxon>
        <taxon>Agaricomycetidae</taxon>
        <taxon>Agaricales</taxon>
        <taxon>Pleurotineae</taxon>
        <taxon>Pterulaceae</taxon>
        <taxon>Pterulicium</taxon>
    </lineage>
</organism>
<feature type="compositionally biased region" description="Polar residues" evidence="1">
    <location>
        <begin position="147"/>
        <end position="160"/>
    </location>
</feature>
<keyword evidence="2" id="KW-0472">Membrane</keyword>
<evidence type="ECO:0000313" key="4">
    <source>
        <dbReference type="Proteomes" id="UP000305067"/>
    </source>
</evidence>
<keyword evidence="2" id="KW-1133">Transmembrane helix</keyword>
<proteinExistence type="predicted"/>
<feature type="region of interest" description="Disordered" evidence="1">
    <location>
        <begin position="147"/>
        <end position="194"/>
    </location>
</feature>
<keyword evidence="2" id="KW-0812">Transmembrane</keyword>
<gene>
    <name evidence="3" type="ORF">BDV98DRAFT_594011</name>
</gene>
<reference evidence="3 4" key="1">
    <citation type="journal article" date="2019" name="Nat. Ecol. Evol.">
        <title>Megaphylogeny resolves global patterns of mushroom evolution.</title>
        <authorList>
            <person name="Varga T."/>
            <person name="Krizsan K."/>
            <person name="Foldi C."/>
            <person name="Dima B."/>
            <person name="Sanchez-Garcia M."/>
            <person name="Sanchez-Ramirez S."/>
            <person name="Szollosi G.J."/>
            <person name="Szarkandi J.G."/>
            <person name="Papp V."/>
            <person name="Albert L."/>
            <person name="Andreopoulos W."/>
            <person name="Angelini C."/>
            <person name="Antonin V."/>
            <person name="Barry K.W."/>
            <person name="Bougher N.L."/>
            <person name="Buchanan P."/>
            <person name="Buyck B."/>
            <person name="Bense V."/>
            <person name="Catcheside P."/>
            <person name="Chovatia M."/>
            <person name="Cooper J."/>
            <person name="Damon W."/>
            <person name="Desjardin D."/>
            <person name="Finy P."/>
            <person name="Geml J."/>
            <person name="Haridas S."/>
            <person name="Hughes K."/>
            <person name="Justo A."/>
            <person name="Karasinski D."/>
            <person name="Kautmanova I."/>
            <person name="Kiss B."/>
            <person name="Kocsube S."/>
            <person name="Kotiranta H."/>
            <person name="LaButti K.M."/>
            <person name="Lechner B.E."/>
            <person name="Liimatainen K."/>
            <person name="Lipzen A."/>
            <person name="Lukacs Z."/>
            <person name="Mihaltcheva S."/>
            <person name="Morgado L.N."/>
            <person name="Niskanen T."/>
            <person name="Noordeloos M.E."/>
            <person name="Ohm R.A."/>
            <person name="Ortiz-Santana B."/>
            <person name="Ovrebo C."/>
            <person name="Racz N."/>
            <person name="Riley R."/>
            <person name="Savchenko A."/>
            <person name="Shiryaev A."/>
            <person name="Soop K."/>
            <person name="Spirin V."/>
            <person name="Szebenyi C."/>
            <person name="Tomsovsky M."/>
            <person name="Tulloss R.E."/>
            <person name="Uehling J."/>
            <person name="Grigoriev I.V."/>
            <person name="Vagvolgyi C."/>
            <person name="Papp T."/>
            <person name="Martin F.M."/>
            <person name="Miettinen O."/>
            <person name="Hibbett D.S."/>
            <person name="Nagy L.G."/>
        </authorList>
    </citation>
    <scope>NUCLEOTIDE SEQUENCE [LARGE SCALE GENOMIC DNA]</scope>
    <source>
        <strain evidence="3 4">CBS 309.79</strain>
    </source>
</reference>
<evidence type="ECO:0000256" key="2">
    <source>
        <dbReference type="SAM" id="Phobius"/>
    </source>
</evidence>
<sequence length="275" mass="30495">MISTERIAEACEVGFRRWEAERAVKCQSIEFSLWNDFVIPYFFIVLVSLLITIVIEVFRTWRRKATIAGTTETRTPDVAVAQPVDKVHLSVADSMALVSDSSLATPSVAIFEATRMLDVEARRPTAWLRRSVSDAYSASYLSDNASQVADSTSQASNNASRVFDNDSQTSDQVSQVSDRDNLGEVIRPDSKAKAENPSRVPWYKFLNVQRAMQESGKSTAVAQLVGPGNHVLRNELTPANYPQIKSSKNATPPIRRSALEEAQLWAGASSSWNFF</sequence>
<dbReference type="AlphaFoldDB" id="A0A5C3QQR6"/>
<evidence type="ECO:0000256" key="1">
    <source>
        <dbReference type="SAM" id="MobiDB-lite"/>
    </source>
</evidence>
<feature type="compositionally biased region" description="Basic and acidic residues" evidence="1">
    <location>
        <begin position="177"/>
        <end position="194"/>
    </location>
</feature>
<accession>A0A5C3QQR6</accession>
<feature type="transmembrane region" description="Helical" evidence="2">
    <location>
        <begin position="38"/>
        <end position="58"/>
    </location>
</feature>
<protein>
    <submittedName>
        <fullName evidence="3">Uncharacterized protein</fullName>
    </submittedName>
</protein>
<keyword evidence="4" id="KW-1185">Reference proteome</keyword>
<evidence type="ECO:0000313" key="3">
    <source>
        <dbReference type="EMBL" id="TFL00694.1"/>
    </source>
</evidence>
<feature type="compositionally biased region" description="Low complexity" evidence="1">
    <location>
        <begin position="165"/>
        <end position="176"/>
    </location>
</feature>
<name>A0A5C3QQR6_9AGAR</name>
<dbReference type="Proteomes" id="UP000305067">
    <property type="component" value="Unassembled WGS sequence"/>
</dbReference>